<keyword evidence="1" id="KW-0812">Transmembrane</keyword>
<keyword evidence="3" id="KW-1185">Reference proteome</keyword>
<accession>A0ABN8PLA5</accession>
<protein>
    <submittedName>
        <fullName evidence="2">Uncharacterized protein</fullName>
    </submittedName>
</protein>
<evidence type="ECO:0000313" key="3">
    <source>
        <dbReference type="Proteomes" id="UP001159427"/>
    </source>
</evidence>
<dbReference type="Proteomes" id="UP001159427">
    <property type="component" value="Unassembled WGS sequence"/>
</dbReference>
<feature type="non-terminal residue" evidence="2">
    <location>
        <position position="102"/>
    </location>
</feature>
<sequence>AEDVPFAVKTSSDLLTEESYLYKQTVIILTGALGTFTLLGLLFHYCFYKKAPSRHTSESAEDIVVVTTNGSQIKRTEPISQLKEDISEFYECFKKKYLTLRH</sequence>
<organism evidence="2 3">
    <name type="scientific">Porites evermanni</name>
    <dbReference type="NCBI Taxonomy" id="104178"/>
    <lineage>
        <taxon>Eukaryota</taxon>
        <taxon>Metazoa</taxon>
        <taxon>Cnidaria</taxon>
        <taxon>Anthozoa</taxon>
        <taxon>Hexacorallia</taxon>
        <taxon>Scleractinia</taxon>
        <taxon>Fungiina</taxon>
        <taxon>Poritidae</taxon>
        <taxon>Porites</taxon>
    </lineage>
</organism>
<dbReference type="EMBL" id="CALNXI010000894">
    <property type="protein sequence ID" value="CAH3145598.1"/>
    <property type="molecule type" value="Genomic_DNA"/>
</dbReference>
<evidence type="ECO:0000256" key="1">
    <source>
        <dbReference type="SAM" id="Phobius"/>
    </source>
</evidence>
<evidence type="ECO:0000313" key="2">
    <source>
        <dbReference type="EMBL" id="CAH3145598.1"/>
    </source>
</evidence>
<name>A0ABN8PLA5_9CNID</name>
<feature type="transmembrane region" description="Helical" evidence="1">
    <location>
        <begin position="26"/>
        <end position="48"/>
    </location>
</feature>
<keyword evidence="1" id="KW-1133">Transmembrane helix</keyword>
<keyword evidence="1" id="KW-0472">Membrane</keyword>
<feature type="non-terminal residue" evidence="2">
    <location>
        <position position="1"/>
    </location>
</feature>
<gene>
    <name evidence="2" type="ORF">PEVE_00043533</name>
</gene>
<proteinExistence type="predicted"/>
<reference evidence="2 3" key="1">
    <citation type="submission" date="2022-05" db="EMBL/GenBank/DDBJ databases">
        <authorList>
            <consortium name="Genoscope - CEA"/>
            <person name="William W."/>
        </authorList>
    </citation>
    <scope>NUCLEOTIDE SEQUENCE [LARGE SCALE GENOMIC DNA]</scope>
</reference>
<comment type="caution">
    <text evidence="2">The sequence shown here is derived from an EMBL/GenBank/DDBJ whole genome shotgun (WGS) entry which is preliminary data.</text>
</comment>